<dbReference type="OrthoDB" id="2162994at2759"/>
<evidence type="ECO:0000256" key="1">
    <source>
        <dbReference type="ARBA" id="ARBA00022723"/>
    </source>
</evidence>
<feature type="compositionally biased region" description="Polar residues" evidence="7">
    <location>
        <begin position="111"/>
        <end position="133"/>
    </location>
</feature>
<evidence type="ECO:0000256" key="4">
    <source>
        <dbReference type="ARBA" id="ARBA00023015"/>
    </source>
</evidence>
<proteinExistence type="predicted"/>
<feature type="domain" description="GATA-type" evidence="8">
    <location>
        <begin position="300"/>
        <end position="354"/>
    </location>
</feature>
<keyword evidence="4" id="KW-0805">Transcription regulation</keyword>
<dbReference type="GO" id="GO:0043565">
    <property type="term" value="F:sequence-specific DNA binding"/>
    <property type="evidence" value="ECO:0007669"/>
    <property type="project" value="InterPro"/>
</dbReference>
<dbReference type="Gene3D" id="3.30.50.10">
    <property type="entry name" value="Erythroid Transcription Factor GATA-1, subunit A"/>
    <property type="match status" value="1"/>
</dbReference>
<dbReference type="InterPro" id="IPR000679">
    <property type="entry name" value="Znf_GATA"/>
</dbReference>
<dbReference type="GO" id="GO:0008270">
    <property type="term" value="F:zinc ion binding"/>
    <property type="evidence" value="ECO:0007669"/>
    <property type="project" value="UniProtKB-KW"/>
</dbReference>
<keyword evidence="3" id="KW-0862">Zinc</keyword>
<feature type="compositionally biased region" description="Polar residues" evidence="7">
    <location>
        <begin position="418"/>
        <end position="437"/>
    </location>
</feature>
<keyword evidence="5" id="KW-0804">Transcription</keyword>
<name>A0A9Q3IF51_9BASI</name>
<gene>
    <name evidence="9" type="ORF">O181_078958</name>
</gene>
<feature type="compositionally biased region" description="Polar residues" evidence="7">
    <location>
        <begin position="385"/>
        <end position="404"/>
    </location>
</feature>
<feature type="region of interest" description="Disordered" evidence="7">
    <location>
        <begin position="522"/>
        <end position="541"/>
    </location>
</feature>
<evidence type="ECO:0000256" key="2">
    <source>
        <dbReference type="ARBA" id="ARBA00022771"/>
    </source>
</evidence>
<keyword evidence="1" id="KW-0479">Metal-binding</keyword>
<dbReference type="CDD" id="cd00202">
    <property type="entry name" value="ZnF_GATA"/>
    <property type="match status" value="1"/>
</dbReference>
<dbReference type="Proteomes" id="UP000765509">
    <property type="component" value="Unassembled WGS sequence"/>
</dbReference>
<keyword evidence="10" id="KW-1185">Reference proteome</keyword>
<dbReference type="SUPFAM" id="SSF57716">
    <property type="entry name" value="Glucocorticoid receptor-like (DNA-binding domain)"/>
    <property type="match status" value="1"/>
</dbReference>
<feature type="region of interest" description="Disordered" evidence="7">
    <location>
        <begin position="376"/>
        <end position="437"/>
    </location>
</feature>
<dbReference type="GO" id="GO:0006355">
    <property type="term" value="P:regulation of DNA-templated transcription"/>
    <property type="evidence" value="ECO:0007669"/>
    <property type="project" value="InterPro"/>
</dbReference>
<feature type="compositionally biased region" description="Polar residues" evidence="7">
    <location>
        <begin position="56"/>
        <end position="90"/>
    </location>
</feature>
<sequence>MSSTQRTQSLSSIPPSTNHNRRQSSLNLTSATTESLNPLASFTHFTYDQTSLGTFTLTNPTDETNSESGPSFYSNNSSGPYQLNQTNHSVYGSPPSNHSSPNPYGDFNPFPLSSPSTTGNLSSFLSQPHPPNTTNQLNQINQSLSPLDFSSSLHPTSFEISRSNHNSNLLALRAQRRESVEPAYQRRHSNVSINSLRTLHSSSPYTNYTSLDPNNSVTQPQIYQTSNLSADSHHPGLLYLESARHTVSPHPPPIMTSSPNILQSPLINDVSPLTSNLISQMGPPPQLPSKSATTRQYRKKTPPEACAVCGTTQTPEWRKGPSGLRTLCNACGLTAAKQPAREPTTIEEVWDQLREIGMNRFRGNFSLDERKKAAAAQNWSSQSQLGRPTQSSRTSYCSSATISPKTKPGRMSLPGPSPQSSKLSPNNRNPNNIDPSQNLFSISRERVENIGSSMPLANSNISSSNFSHLHSYNLPSVPHGASLNMAPSTHTRNGSQLTYSPSQLSPVDCQAHQGMLRLYSGSIEPSTNRNSPHGRRNSIGGHRMSISAIINQDPPTRSASSMEISAHLQQLQHQQQAHHLHPRLFLQHSSETGYSK</sequence>
<protein>
    <recommendedName>
        <fullName evidence="8">GATA-type domain-containing protein</fullName>
    </recommendedName>
</protein>
<dbReference type="InterPro" id="IPR013088">
    <property type="entry name" value="Znf_NHR/GATA"/>
</dbReference>
<organism evidence="9 10">
    <name type="scientific">Austropuccinia psidii MF-1</name>
    <dbReference type="NCBI Taxonomy" id="1389203"/>
    <lineage>
        <taxon>Eukaryota</taxon>
        <taxon>Fungi</taxon>
        <taxon>Dikarya</taxon>
        <taxon>Basidiomycota</taxon>
        <taxon>Pucciniomycotina</taxon>
        <taxon>Pucciniomycetes</taxon>
        <taxon>Pucciniales</taxon>
        <taxon>Sphaerophragmiaceae</taxon>
        <taxon>Austropuccinia</taxon>
    </lineage>
</organism>
<feature type="compositionally biased region" description="Low complexity" evidence="7">
    <location>
        <begin position="93"/>
        <end position="103"/>
    </location>
</feature>
<evidence type="ECO:0000256" key="5">
    <source>
        <dbReference type="ARBA" id="ARBA00023163"/>
    </source>
</evidence>
<dbReference type="EMBL" id="AVOT02043839">
    <property type="protein sequence ID" value="MBW0539243.1"/>
    <property type="molecule type" value="Genomic_DNA"/>
</dbReference>
<feature type="region of interest" description="Disordered" evidence="7">
    <location>
        <begin position="1"/>
        <end position="30"/>
    </location>
</feature>
<reference evidence="9" key="1">
    <citation type="submission" date="2021-03" db="EMBL/GenBank/DDBJ databases">
        <title>Draft genome sequence of rust myrtle Austropuccinia psidii MF-1, a brazilian biotype.</title>
        <authorList>
            <person name="Quecine M.C."/>
            <person name="Pachon D.M.R."/>
            <person name="Bonatelli M.L."/>
            <person name="Correr F.H."/>
            <person name="Franceschini L.M."/>
            <person name="Leite T.F."/>
            <person name="Margarido G.R.A."/>
            <person name="Almeida C.A."/>
            <person name="Ferrarezi J.A."/>
            <person name="Labate C.A."/>
        </authorList>
    </citation>
    <scope>NUCLEOTIDE SEQUENCE</scope>
    <source>
        <strain evidence="9">MF-1</strain>
    </source>
</reference>
<accession>A0A9Q3IF51</accession>
<dbReference type="PROSITE" id="PS50114">
    <property type="entry name" value="GATA_ZN_FINGER_2"/>
    <property type="match status" value="1"/>
</dbReference>
<evidence type="ECO:0000256" key="6">
    <source>
        <dbReference type="PROSITE-ProRule" id="PRU00094"/>
    </source>
</evidence>
<dbReference type="Pfam" id="PF00320">
    <property type="entry name" value="GATA"/>
    <property type="match status" value="1"/>
</dbReference>
<dbReference type="PANTHER" id="PTHR47172:SF24">
    <property type="entry name" value="GATA ZINC FINGER DOMAIN-CONTAINING PROTEIN 14-RELATED"/>
    <property type="match status" value="1"/>
</dbReference>
<comment type="caution">
    <text evidence="9">The sequence shown here is derived from an EMBL/GenBank/DDBJ whole genome shotgun (WGS) entry which is preliminary data.</text>
</comment>
<evidence type="ECO:0000256" key="7">
    <source>
        <dbReference type="SAM" id="MobiDB-lite"/>
    </source>
</evidence>
<evidence type="ECO:0000313" key="10">
    <source>
        <dbReference type="Proteomes" id="UP000765509"/>
    </source>
</evidence>
<dbReference type="PANTHER" id="PTHR47172">
    <property type="entry name" value="OS01G0976800 PROTEIN"/>
    <property type="match status" value="1"/>
</dbReference>
<keyword evidence="2 6" id="KW-0863">Zinc-finger</keyword>
<dbReference type="SMART" id="SM00401">
    <property type="entry name" value="ZnF_GATA"/>
    <property type="match status" value="1"/>
</dbReference>
<evidence type="ECO:0000256" key="3">
    <source>
        <dbReference type="ARBA" id="ARBA00022833"/>
    </source>
</evidence>
<dbReference type="AlphaFoldDB" id="A0A9Q3IF51"/>
<evidence type="ECO:0000259" key="8">
    <source>
        <dbReference type="PROSITE" id="PS50114"/>
    </source>
</evidence>
<evidence type="ECO:0000313" key="9">
    <source>
        <dbReference type="EMBL" id="MBW0539243.1"/>
    </source>
</evidence>
<feature type="region of interest" description="Disordered" evidence="7">
    <location>
        <begin position="56"/>
        <end position="133"/>
    </location>
</feature>